<sequence length="288" mass="32970">MLHYLYRNLGVLWRASRRPSLRLQQTSVLRLRVGFSDLDYNLHMNNAKYLTAFELGRLDLVVRTGMGAALWKDNYYPILASCKIRYVSSLAYGEDYRVHSRVSGWCSRWIYVEQAIYSSAPRSKSPDAPKTGGRLVATFITRAALLRRHPVKDQSKIVPPVEVYRRALSMLADTDPSDPLLTQEVPAVFLPRYIQDFDESETGFFNSMKQHGILPEATDFSTEFPLIPKMFFWAFGSTPTEDNDRQFNRDSIPWERQRSDADRLEFDDTGPVRPATTDPGAGDSTKQD</sequence>
<dbReference type="InterPro" id="IPR051490">
    <property type="entry name" value="THEM6_lcsJ_thioesterase"/>
</dbReference>
<name>A0A058Z7U0_FONAL</name>
<dbReference type="InterPro" id="IPR029069">
    <property type="entry name" value="HotDog_dom_sf"/>
</dbReference>
<organism evidence="2">
    <name type="scientific">Fonticula alba</name>
    <name type="common">Slime mold</name>
    <dbReference type="NCBI Taxonomy" id="691883"/>
    <lineage>
        <taxon>Eukaryota</taxon>
        <taxon>Rotosphaerida</taxon>
        <taxon>Fonticulaceae</taxon>
        <taxon>Fonticula</taxon>
    </lineage>
</organism>
<feature type="compositionally biased region" description="Basic and acidic residues" evidence="1">
    <location>
        <begin position="242"/>
        <end position="266"/>
    </location>
</feature>
<dbReference type="OrthoDB" id="265761at2759"/>
<dbReference type="EMBL" id="KB932205">
    <property type="protein sequence ID" value="KCV70186.1"/>
    <property type="molecule type" value="Genomic_DNA"/>
</dbReference>
<evidence type="ECO:0000313" key="2">
    <source>
        <dbReference type="EMBL" id="KCV70186.1"/>
    </source>
</evidence>
<evidence type="ECO:0000313" key="3">
    <source>
        <dbReference type="Proteomes" id="UP000030693"/>
    </source>
</evidence>
<dbReference type="AlphaFoldDB" id="A0A058Z7U0"/>
<evidence type="ECO:0000256" key="1">
    <source>
        <dbReference type="SAM" id="MobiDB-lite"/>
    </source>
</evidence>
<dbReference type="Proteomes" id="UP000030693">
    <property type="component" value="Unassembled WGS sequence"/>
</dbReference>
<dbReference type="PANTHER" id="PTHR12475:SF4">
    <property type="entry name" value="PROTEIN THEM6"/>
    <property type="match status" value="1"/>
</dbReference>
<proteinExistence type="predicted"/>
<feature type="region of interest" description="Disordered" evidence="1">
    <location>
        <begin position="242"/>
        <end position="288"/>
    </location>
</feature>
<accession>A0A058Z7U0</accession>
<reference evidence="2" key="1">
    <citation type="submission" date="2013-04" db="EMBL/GenBank/DDBJ databases">
        <title>The Genome Sequence of Fonticula alba ATCC 38817.</title>
        <authorList>
            <consortium name="The Broad Institute Genomics Platform"/>
            <person name="Russ C."/>
            <person name="Cuomo C."/>
            <person name="Burger G."/>
            <person name="Gray M.W."/>
            <person name="Holland P.W.H."/>
            <person name="King N."/>
            <person name="Lang F.B.F."/>
            <person name="Roger A.J."/>
            <person name="Ruiz-Trillo I."/>
            <person name="Brown M."/>
            <person name="Walker B."/>
            <person name="Young S."/>
            <person name="Zeng Q."/>
            <person name="Gargeya S."/>
            <person name="Fitzgerald M."/>
            <person name="Haas B."/>
            <person name="Abouelleil A."/>
            <person name="Allen A.W."/>
            <person name="Alvarado L."/>
            <person name="Arachchi H.M."/>
            <person name="Berlin A.M."/>
            <person name="Chapman S.B."/>
            <person name="Gainer-Dewar J."/>
            <person name="Goldberg J."/>
            <person name="Griggs A."/>
            <person name="Gujja S."/>
            <person name="Hansen M."/>
            <person name="Howarth C."/>
            <person name="Imamovic A."/>
            <person name="Ireland A."/>
            <person name="Larimer J."/>
            <person name="McCowan C."/>
            <person name="Murphy C."/>
            <person name="Pearson M."/>
            <person name="Poon T.W."/>
            <person name="Priest M."/>
            <person name="Roberts A."/>
            <person name="Saif S."/>
            <person name="Shea T."/>
            <person name="Sisk P."/>
            <person name="Sykes S."/>
            <person name="Wortman J."/>
            <person name="Nusbaum C."/>
            <person name="Birren B."/>
        </authorList>
    </citation>
    <scope>NUCLEOTIDE SEQUENCE [LARGE SCALE GENOMIC DNA]</scope>
    <source>
        <strain evidence="2">ATCC 38817</strain>
    </source>
</reference>
<dbReference type="SUPFAM" id="SSF54637">
    <property type="entry name" value="Thioesterase/thiol ester dehydrase-isomerase"/>
    <property type="match status" value="1"/>
</dbReference>
<protein>
    <recommendedName>
        <fullName evidence="4">Thioesterase</fullName>
    </recommendedName>
</protein>
<dbReference type="CDD" id="cd00586">
    <property type="entry name" value="4HBT"/>
    <property type="match status" value="1"/>
</dbReference>
<gene>
    <name evidence="2" type="ORF">H696_03644</name>
</gene>
<dbReference type="RefSeq" id="XP_009495792.1">
    <property type="nucleotide sequence ID" value="XM_009497517.1"/>
</dbReference>
<dbReference type="GeneID" id="20528369"/>
<keyword evidence="3" id="KW-1185">Reference proteome</keyword>
<evidence type="ECO:0008006" key="4">
    <source>
        <dbReference type="Google" id="ProtNLM"/>
    </source>
</evidence>
<dbReference type="PANTHER" id="PTHR12475">
    <property type="match status" value="1"/>
</dbReference>
<dbReference type="Pfam" id="PF13279">
    <property type="entry name" value="4HBT_2"/>
    <property type="match status" value="1"/>
</dbReference>
<dbReference type="Gene3D" id="3.10.129.10">
    <property type="entry name" value="Hotdog Thioesterase"/>
    <property type="match status" value="1"/>
</dbReference>